<evidence type="ECO:0000259" key="4">
    <source>
        <dbReference type="PROSITE" id="PS50112"/>
    </source>
</evidence>
<dbReference type="PRINTS" id="PR00260">
    <property type="entry name" value="CHEMTRNSDUCR"/>
</dbReference>
<dbReference type="Proteomes" id="UP001589814">
    <property type="component" value="Unassembled WGS sequence"/>
</dbReference>
<evidence type="ECO:0000313" key="7">
    <source>
        <dbReference type="Proteomes" id="UP001589814"/>
    </source>
</evidence>
<name>A0ABV6G279_9GAMM</name>
<dbReference type="Gene3D" id="1.10.287.950">
    <property type="entry name" value="Methyl-accepting chemotaxis protein"/>
    <property type="match status" value="1"/>
</dbReference>
<dbReference type="PROSITE" id="PS50113">
    <property type="entry name" value="PAC"/>
    <property type="match status" value="4"/>
</dbReference>
<keyword evidence="7" id="KW-1185">Reference proteome</keyword>
<feature type="domain" description="PAC" evidence="5">
    <location>
        <begin position="336"/>
        <end position="388"/>
    </location>
</feature>
<feature type="domain" description="PAC" evidence="5">
    <location>
        <begin position="456"/>
        <end position="510"/>
    </location>
</feature>
<dbReference type="Pfam" id="PF00015">
    <property type="entry name" value="MCPsignal"/>
    <property type="match status" value="1"/>
</dbReference>
<keyword evidence="1 2" id="KW-0807">Transducer</keyword>
<organism evidence="6 7">
    <name type="scientific">Kushneria aurantia</name>
    <dbReference type="NCBI Taxonomy" id="504092"/>
    <lineage>
        <taxon>Bacteria</taxon>
        <taxon>Pseudomonadati</taxon>
        <taxon>Pseudomonadota</taxon>
        <taxon>Gammaproteobacteria</taxon>
        <taxon>Oceanospirillales</taxon>
        <taxon>Halomonadaceae</taxon>
        <taxon>Kushneria</taxon>
    </lineage>
</organism>
<evidence type="ECO:0000313" key="6">
    <source>
        <dbReference type="EMBL" id="MFC0267399.1"/>
    </source>
</evidence>
<gene>
    <name evidence="6" type="ORF">ACFFHW_05210</name>
</gene>
<dbReference type="InterPro" id="IPR004090">
    <property type="entry name" value="Chemotax_Me-accpt_rcpt"/>
</dbReference>
<dbReference type="SMART" id="SM00086">
    <property type="entry name" value="PAC"/>
    <property type="match status" value="4"/>
</dbReference>
<dbReference type="SUPFAM" id="SSF55785">
    <property type="entry name" value="PYP-like sensor domain (PAS domain)"/>
    <property type="match status" value="4"/>
</dbReference>
<dbReference type="InterPro" id="IPR004089">
    <property type="entry name" value="MCPsignal_dom"/>
</dbReference>
<comment type="caution">
    <text evidence="6">The sequence shown here is derived from an EMBL/GenBank/DDBJ whole genome shotgun (WGS) entry which is preliminary data.</text>
</comment>
<dbReference type="InterPro" id="IPR000014">
    <property type="entry name" value="PAS"/>
</dbReference>
<dbReference type="PROSITE" id="PS50111">
    <property type="entry name" value="CHEMOTAXIS_TRANSDUC_2"/>
    <property type="match status" value="1"/>
</dbReference>
<evidence type="ECO:0000256" key="2">
    <source>
        <dbReference type="PROSITE-ProRule" id="PRU00284"/>
    </source>
</evidence>
<dbReference type="NCBIfam" id="TIGR00229">
    <property type="entry name" value="sensory_box"/>
    <property type="match status" value="4"/>
</dbReference>
<reference evidence="6 7" key="1">
    <citation type="submission" date="2024-09" db="EMBL/GenBank/DDBJ databases">
        <authorList>
            <person name="Sun Q."/>
            <person name="Mori K."/>
        </authorList>
    </citation>
    <scope>NUCLEOTIDE SEQUENCE [LARGE SCALE GENOMIC DNA]</scope>
    <source>
        <strain evidence="6 7">CCM 7415</strain>
    </source>
</reference>
<dbReference type="SMART" id="SM00091">
    <property type="entry name" value="PAS"/>
    <property type="match status" value="4"/>
</dbReference>
<feature type="domain" description="PAS" evidence="4">
    <location>
        <begin position="155"/>
        <end position="185"/>
    </location>
</feature>
<dbReference type="PANTHER" id="PTHR24422">
    <property type="entry name" value="CHEMOTAXIS PROTEIN METHYLTRANSFERASE"/>
    <property type="match status" value="1"/>
</dbReference>
<dbReference type="Pfam" id="PF08447">
    <property type="entry name" value="PAS_3"/>
    <property type="match status" value="4"/>
</dbReference>
<feature type="domain" description="PAS" evidence="4">
    <location>
        <begin position="277"/>
        <end position="307"/>
    </location>
</feature>
<dbReference type="RefSeq" id="WP_019952752.1">
    <property type="nucleotide sequence ID" value="NZ_JBHLVX010000018.1"/>
</dbReference>
<dbReference type="SUPFAM" id="SSF58104">
    <property type="entry name" value="Methyl-accepting chemotaxis protein (MCP) signaling domain"/>
    <property type="match status" value="1"/>
</dbReference>
<dbReference type="PROSITE" id="PS50112">
    <property type="entry name" value="PAS"/>
    <property type="match status" value="2"/>
</dbReference>
<dbReference type="InterPro" id="IPR035965">
    <property type="entry name" value="PAS-like_dom_sf"/>
</dbReference>
<evidence type="ECO:0000259" key="3">
    <source>
        <dbReference type="PROSITE" id="PS50111"/>
    </source>
</evidence>
<evidence type="ECO:0000259" key="5">
    <source>
        <dbReference type="PROSITE" id="PS50113"/>
    </source>
</evidence>
<sequence length="706" mass="80647">MSDASVDTRAEKPATAQTPEDYFRAAIDRAQAVIEFTPEGIILDANQNFLATMGYELDDIRGQHHRIFCDPEEIIRPEYRAFWQKLGRGEFETGEYRRIARGGREVWLQATYNPIFDEHDRPVRVIKFASDITEQKRRDAEFEGKVEAIGRAQAVIEFDLEGYILSANDNFLKTVGYRASEVLGEHHRMFCEESFWRSDAYQDFWKRLARGEFIHGEHKRLRKNGEEVWLQANYNPILDANGRPYKIVKFATDITQRKLENAEFEGKVEAIGRSQAVIEFDLEGYILAANDLFLRASGYRVEEIVGEHHRIFCEPDYAESDEYYRFWEELGRGRFKSGEFRRRTRDGKELWLQATYNPILDMSGKPFKVVKFATDITERKRQTADFESRLNAIDRAQAVVEFDLRGNILTANRNFLHTMGYTLEEIEGQHHRIFCDNDYIVSTEYRDFWQKLGNGEFHSGRFLRRGKFNRRVWIQGTYNPILDANGQPYKVIKFATDITSQVALEENIRDQAAAMSDSVVRLNASINAIAENSRLTQQLAQQTQQEAHRGSDTLSRSATVMEAIRKSSEDVDAIVQVIGEIASQTNLLAFNAAIEAARAGEHGLGFSVVADEVRKLAEKSADATRRIDRLLHDSNRHIEEGNKVTREALSSFERIVAGIDNTGASIDEISQATRAQLENAELVERSIHQLNDATSHNSGQAGGGRT</sequence>
<dbReference type="Gene3D" id="3.30.450.20">
    <property type="entry name" value="PAS domain"/>
    <property type="match status" value="4"/>
</dbReference>
<dbReference type="PANTHER" id="PTHR24422:SF10">
    <property type="entry name" value="CHEMOTAXIS PROTEIN METHYLTRANSFERASE 2"/>
    <property type="match status" value="1"/>
</dbReference>
<dbReference type="CDD" id="cd00130">
    <property type="entry name" value="PAS"/>
    <property type="match status" value="4"/>
</dbReference>
<dbReference type="InterPro" id="IPR013655">
    <property type="entry name" value="PAS_fold_3"/>
</dbReference>
<dbReference type="SMART" id="SM00283">
    <property type="entry name" value="MA"/>
    <property type="match status" value="1"/>
</dbReference>
<proteinExistence type="predicted"/>
<dbReference type="EMBL" id="JBHLVX010000018">
    <property type="protein sequence ID" value="MFC0267399.1"/>
    <property type="molecule type" value="Genomic_DNA"/>
</dbReference>
<dbReference type="InterPro" id="IPR000700">
    <property type="entry name" value="PAS-assoc_C"/>
</dbReference>
<dbReference type="InterPro" id="IPR001610">
    <property type="entry name" value="PAC"/>
</dbReference>
<evidence type="ECO:0000256" key="1">
    <source>
        <dbReference type="ARBA" id="ARBA00023224"/>
    </source>
</evidence>
<dbReference type="InterPro" id="IPR050903">
    <property type="entry name" value="Bact_Chemotaxis_MeTrfase"/>
</dbReference>
<feature type="domain" description="PAC" evidence="5">
    <location>
        <begin position="214"/>
        <end position="266"/>
    </location>
</feature>
<accession>A0ABV6G279</accession>
<protein>
    <submittedName>
        <fullName evidence="6">PAS domain S-box protein</fullName>
    </submittedName>
</protein>
<feature type="domain" description="Methyl-accepting transducer" evidence="3">
    <location>
        <begin position="516"/>
        <end position="706"/>
    </location>
</feature>
<feature type="domain" description="PAC" evidence="5">
    <location>
        <begin position="92"/>
        <end position="144"/>
    </location>
</feature>